<feature type="domain" description="YknX-like beta-barrel" evidence="7">
    <location>
        <begin position="137"/>
        <end position="205"/>
    </location>
</feature>
<evidence type="ECO:0000259" key="5">
    <source>
        <dbReference type="Pfam" id="PF00364"/>
    </source>
</evidence>
<dbReference type="RefSeq" id="WP_406579104.1">
    <property type="nucleotide sequence ID" value="NZ_JBJHQH010000002.1"/>
</dbReference>
<evidence type="ECO:0000256" key="2">
    <source>
        <dbReference type="ARBA" id="ARBA00009477"/>
    </source>
</evidence>
<keyword evidence="9" id="KW-1185">Reference proteome</keyword>
<dbReference type="Gene3D" id="2.40.30.170">
    <property type="match status" value="1"/>
</dbReference>
<feature type="domain" description="Multidrug resistance protein MdtA-like C-terminal permuted SH3" evidence="6">
    <location>
        <begin position="214"/>
        <end position="273"/>
    </location>
</feature>
<feature type="compositionally biased region" description="Gly residues" evidence="4">
    <location>
        <begin position="291"/>
        <end position="325"/>
    </location>
</feature>
<dbReference type="EMBL" id="JBJHQH010000002">
    <property type="protein sequence ID" value="MFK9090405.1"/>
    <property type="molecule type" value="Genomic_DNA"/>
</dbReference>
<feature type="compositionally biased region" description="Polar residues" evidence="4">
    <location>
        <begin position="275"/>
        <end position="285"/>
    </location>
</feature>
<reference evidence="8 9" key="1">
    <citation type="submission" date="2024-11" db="EMBL/GenBank/DDBJ databases">
        <authorList>
            <person name="Lucas J.A."/>
        </authorList>
    </citation>
    <scope>NUCLEOTIDE SEQUENCE [LARGE SCALE GENOMIC DNA]</scope>
    <source>
        <strain evidence="8 9">Z 5.4</strain>
    </source>
</reference>
<organism evidence="8 9">
    <name type="scientific">Bacillus salipaludis</name>
    <dbReference type="NCBI Taxonomy" id="2547811"/>
    <lineage>
        <taxon>Bacteria</taxon>
        <taxon>Bacillati</taxon>
        <taxon>Bacillota</taxon>
        <taxon>Bacilli</taxon>
        <taxon>Bacillales</taxon>
        <taxon>Bacillaceae</taxon>
        <taxon>Bacillus</taxon>
    </lineage>
</organism>
<dbReference type="Pfam" id="PF25967">
    <property type="entry name" value="RND-MFP_C"/>
    <property type="match status" value="1"/>
</dbReference>
<dbReference type="InterPro" id="IPR000089">
    <property type="entry name" value="Biotin_lipoyl"/>
</dbReference>
<dbReference type="InterPro" id="IPR058627">
    <property type="entry name" value="MdtA-like_C"/>
</dbReference>
<dbReference type="InterPro" id="IPR006143">
    <property type="entry name" value="RND_pump_MFP"/>
</dbReference>
<dbReference type="Proteomes" id="UP001623041">
    <property type="component" value="Unassembled WGS sequence"/>
</dbReference>
<dbReference type="Pfam" id="PF00364">
    <property type="entry name" value="Biotin_lipoyl"/>
    <property type="match status" value="1"/>
</dbReference>
<dbReference type="NCBIfam" id="TIGR01730">
    <property type="entry name" value="RND_mfp"/>
    <property type="match status" value="1"/>
</dbReference>
<comment type="caution">
    <text evidence="8">The sequence shown here is derived from an EMBL/GenBank/DDBJ whole genome shotgun (WGS) entry which is preliminary data.</text>
</comment>
<name>A0ABW8RDT7_9BACI</name>
<evidence type="ECO:0000256" key="3">
    <source>
        <dbReference type="ARBA" id="ARBA00023054"/>
    </source>
</evidence>
<keyword evidence="3" id="KW-0175">Coiled coil</keyword>
<gene>
    <name evidence="8" type="ORF">ACJEBI_02755</name>
</gene>
<evidence type="ECO:0000259" key="6">
    <source>
        <dbReference type="Pfam" id="PF25967"/>
    </source>
</evidence>
<evidence type="ECO:0000256" key="4">
    <source>
        <dbReference type="SAM" id="MobiDB-lite"/>
    </source>
</evidence>
<evidence type="ECO:0000256" key="1">
    <source>
        <dbReference type="ARBA" id="ARBA00004196"/>
    </source>
</evidence>
<dbReference type="Pfam" id="PF25990">
    <property type="entry name" value="Beta-barrel_YknX"/>
    <property type="match status" value="1"/>
</dbReference>
<evidence type="ECO:0000313" key="8">
    <source>
        <dbReference type="EMBL" id="MFK9090405.1"/>
    </source>
</evidence>
<evidence type="ECO:0000259" key="7">
    <source>
        <dbReference type="Pfam" id="PF25990"/>
    </source>
</evidence>
<dbReference type="InterPro" id="IPR011053">
    <property type="entry name" value="Single_hybrid_motif"/>
</dbReference>
<dbReference type="Gene3D" id="2.40.50.100">
    <property type="match status" value="1"/>
</dbReference>
<dbReference type="Gene3D" id="2.40.420.20">
    <property type="match status" value="1"/>
</dbReference>
<evidence type="ECO:0000313" key="9">
    <source>
        <dbReference type="Proteomes" id="UP001623041"/>
    </source>
</evidence>
<dbReference type="CDD" id="cd06850">
    <property type="entry name" value="biotinyl_domain"/>
    <property type="match status" value="1"/>
</dbReference>
<accession>A0ABW8RDT7</accession>
<protein>
    <submittedName>
        <fullName evidence="8">Efflux RND transporter periplasmic adaptor subunit</fullName>
    </submittedName>
</protein>
<sequence>MKKWILLAVGVLVVGFVGYQWYSAKTSAQTASVQERTAVVQKGKLEVKISGSGTVQSVTNEDIKSVINNNEIDEVLVTVGEEVKKGDELITFTDGSDPITAPSDGTVTTLAVAAGERVTSGQVVAHVTNYHDLQTAVQIDELDITKIKEGQAVNLIVNAYPDQTFTGKVTTVADEGTATNGVSTFDVTIHFDKPDNLKVGMSVETSILTASKEDAIYIPLDAIHTANGEKYVISVSSAVDNQTSGSEQKAVKTGLANEDYVEITEGISEGETVQLPQLASGNSSTNTRGMMQGGGFGGGMGGFGNTGGMNRNGGAPGQAGGRSGN</sequence>
<dbReference type="InterPro" id="IPR058636">
    <property type="entry name" value="Beta-barrel_YknX"/>
</dbReference>
<dbReference type="PANTHER" id="PTHR32347">
    <property type="entry name" value="EFFLUX SYSTEM COMPONENT YKNX-RELATED"/>
    <property type="match status" value="1"/>
</dbReference>
<feature type="domain" description="Lipoyl-binding" evidence="5">
    <location>
        <begin position="66"/>
        <end position="126"/>
    </location>
</feature>
<feature type="region of interest" description="Disordered" evidence="4">
    <location>
        <begin position="275"/>
        <end position="325"/>
    </location>
</feature>
<comment type="subcellular location">
    <subcellularLocation>
        <location evidence="1">Cell envelope</location>
    </subcellularLocation>
</comment>
<comment type="similarity">
    <text evidence="2">Belongs to the membrane fusion protein (MFP) (TC 8.A.1) family.</text>
</comment>
<proteinExistence type="inferred from homology"/>
<dbReference type="InterPro" id="IPR050465">
    <property type="entry name" value="UPF0194_transport"/>
</dbReference>
<dbReference type="SUPFAM" id="SSF51230">
    <property type="entry name" value="Single hybrid motif"/>
    <property type="match status" value="1"/>
</dbReference>